<protein>
    <submittedName>
        <fullName evidence="1">Uncharacterized protein</fullName>
    </submittedName>
</protein>
<sequence>MGMSGEEIEAEWPKFLEWTKKQNYRHLSGGIYLIKEWERYKGEVYGSCKVDSQVHEPQH</sequence>
<reference evidence="1" key="1">
    <citation type="submission" date="2020-03" db="EMBL/GenBank/DDBJ databases">
        <title>The deep terrestrial virosphere.</title>
        <authorList>
            <person name="Holmfeldt K."/>
            <person name="Nilsson E."/>
            <person name="Simone D."/>
            <person name="Lopez-Fernandez M."/>
            <person name="Wu X."/>
            <person name="de Brujin I."/>
            <person name="Lundin D."/>
            <person name="Andersson A."/>
            <person name="Bertilsson S."/>
            <person name="Dopson M."/>
        </authorList>
    </citation>
    <scope>NUCLEOTIDE SEQUENCE</scope>
    <source>
        <strain evidence="1">MM415B01880</strain>
    </source>
</reference>
<gene>
    <name evidence="1" type="ORF">MM415B01880_0014</name>
</gene>
<organism evidence="1">
    <name type="scientific">viral metagenome</name>
    <dbReference type="NCBI Taxonomy" id="1070528"/>
    <lineage>
        <taxon>unclassified sequences</taxon>
        <taxon>metagenomes</taxon>
        <taxon>organismal metagenomes</taxon>
    </lineage>
</organism>
<dbReference type="EMBL" id="MT141212">
    <property type="protein sequence ID" value="QJA56336.1"/>
    <property type="molecule type" value="Genomic_DNA"/>
</dbReference>
<dbReference type="AlphaFoldDB" id="A0A6M3IFU6"/>
<name>A0A6M3IFU6_9ZZZZ</name>
<evidence type="ECO:0000313" key="1">
    <source>
        <dbReference type="EMBL" id="QJA56336.1"/>
    </source>
</evidence>
<accession>A0A6M3IFU6</accession>
<proteinExistence type="predicted"/>